<dbReference type="Proteomes" id="UP000604046">
    <property type="component" value="Unassembled WGS sequence"/>
</dbReference>
<comment type="caution">
    <text evidence="3">The sequence shown here is derived from an EMBL/GenBank/DDBJ whole genome shotgun (WGS) entry which is preliminary data.</text>
</comment>
<accession>A0A812UT44</accession>
<dbReference type="EMBL" id="CAJNDS010002732">
    <property type="protein sequence ID" value="CAE7576809.1"/>
    <property type="molecule type" value="Genomic_DNA"/>
</dbReference>
<evidence type="ECO:0000256" key="2">
    <source>
        <dbReference type="SAM" id="Phobius"/>
    </source>
</evidence>
<feature type="transmembrane region" description="Helical" evidence="2">
    <location>
        <begin position="39"/>
        <end position="59"/>
    </location>
</feature>
<dbReference type="AlphaFoldDB" id="A0A812UT44"/>
<keyword evidence="4" id="KW-1185">Reference proteome</keyword>
<name>A0A812UT44_9DINO</name>
<feature type="non-terminal residue" evidence="3">
    <location>
        <position position="805"/>
    </location>
</feature>
<evidence type="ECO:0000256" key="1">
    <source>
        <dbReference type="SAM" id="MobiDB-lite"/>
    </source>
</evidence>
<keyword evidence="2" id="KW-0812">Transmembrane</keyword>
<protein>
    <recommendedName>
        <fullName evidence="5">Potassium channel domain-containing protein</fullName>
    </recommendedName>
</protein>
<evidence type="ECO:0000313" key="3">
    <source>
        <dbReference type="EMBL" id="CAE7576809.1"/>
    </source>
</evidence>
<sequence>MKMRCKCCRSAGKRLTRPSEVVRQTGLRSRLLGTTPGHWLVLFLVGCCLQILSMLAWVSSGGNPDYGTGLTESFWVSYILLVDIGTQTGFAAGERGVVRGAAVVISIAGFVYCLTFLGMVVELIRSILVFWKDKYSKIDAQGHWLILGWGDKTLFLLEELLEAVSSKNAANARCCCPRRQRIVILAEKDVREMQREVQMHFRTKDPQGDYRKLRCISYREGCSAQRVELMKVDAPLAEHILIMCTNETDISSDHEAIRTLLALGGAPETETQADVWTEMHNRENARIVHTILPSAQGIVARHAVNRMITLRALVPSVGYAWLRMSTTRSGTQLFLVPVPKALLGSQLQDAHRCFPHAAVCGVKQSGAHTAIPLKLGKHPHILEEGDELVMLASSKSTAGYCCLLDDPIGTMEQGSTRIAPEAQEGTNDKARKVPNRVLMPDGQIRLGPAADGPQVVLVLGCPDDFCDILDIIDGYVSSSSQIHLLSTRPVQWRQTQLRLNLARWGKFRFDRIDITHHVGSRRDPAVLEKLPLDIADCALILSEREDLLENTMDSDARNLTIAINLRYVLDCRADAISQHRLKTYRKKCKIVTEIQDPKSQIVLAENSSVRKTGSFVFTSATETGVFAIAISCKAVYDLFTKLIDPTTNTGHVVAAPIQKYVRGEENLSFFDMSARVIDRCAGTLLGWRRSDERHPVLNPENKDQPLLWQSHAADELIILLPATQANAEEEKQEPAKPEASDLAKSLPISCSQGSMGSDGEPLSPPTNRRSMSDLGIQADAWIPGALNWRSEEASPTSGRDTKLPQ</sequence>
<reference evidence="3" key="1">
    <citation type="submission" date="2021-02" db="EMBL/GenBank/DDBJ databases">
        <authorList>
            <person name="Dougan E. K."/>
            <person name="Rhodes N."/>
            <person name="Thang M."/>
            <person name="Chan C."/>
        </authorList>
    </citation>
    <scope>NUCLEOTIDE SEQUENCE</scope>
</reference>
<dbReference type="PANTHER" id="PTHR31563:SF10">
    <property type="entry name" value="ION CHANNEL POLLUX-RELATED"/>
    <property type="match status" value="1"/>
</dbReference>
<keyword evidence="2" id="KW-1133">Transmembrane helix</keyword>
<feature type="transmembrane region" description="Helical" evidence="2">
    <location>
        <begin position="74"/>
        <end position="93"/>
    </location>
</feature>
<feature type="compositionally biased region" description="Basic and acidic residues" evidence="1">
    <location>
        <begin position="728"/>
        <end position="741"/>
    </location>
</feature>
<evidence type="ECO:0000313" key="4">
    <source>
        <dbReference type="Proteomes" id="UP000604046"/>
    </source>
</evidence>
<dbReference type="Gene3D" id="3.40.50.720">
    <property type="entry name" value="NAD(P)-binding Rossmann-like Domain"/>
    <property type="match status" value="1"/>
</dbReference>
<feature type="transmembrane region" description="Helical" evidence="2">
    <location>
        <begin position="100"/>
        <end position="121"/>
    </location>
</feature>
<dbReference type="GO" id="GO:0006811">
    <property type="term" value="P:monoatomic ion transport"/>
    <property type="evidence" value="ECO:0007669"/>
    <property type="project" value="InterPro"/>
</dbReference>
<dbReference type="PANTHER" id="PTHR31563">
    <property type="entry name" value="ION CHANNEL POLLUX-RELATED"/>
    <property type="match status" value="1"/>
</dbReference>
<keyword evidence="2" id="KW-0472">Membrane</keyword>
<organism evidence="3 4">
    <name type="scientific">Symbiodinium natans</name>
    <dbReference type="NCBI Taxonomy" id="878477"/>
    <lineage>
        <taxon>Eukaryota</taxon>
        <taxon>Sar</taxon>
        <taxon>Alveolata</taxon>
        <taxon>Dinophyceae</taxon>
        <taxon>Suessiales</taxon>
        <taxon>Symbiodiniaceae</taxon>
        <taxon>Symbiodinium</taxon>
    </lineage>
</organism>
<feature type="region of interest" description="Disordered" evidence="1">
    <location>
        <begin position="726"/>
        <end position="776"/>
    </location>
</feature>
<proteinExistence type="predicted"/>
<feature type="region of interest" description="Disordered" evidence="1">
    <location>
        <begin position="786"/>
        <end position="805"/>
    </location>
</feature>
<dbReference type="OrthoDB" id="410995at2759"/>
<dbReference type="InterPro" id="IPR044849">
    <property type="entry name" value="CASTOR/POLLUX/SYM8-like"/>
</dbReference>
<evidence type="ECO:0008006" key="5">
    <source>
        <dbReference type="Google" id="ProtNLM"/>
    </source>
</evidence>
<gene>
    <name evidence="3" type="ORF">SNAT2548_LOCUS32905</name>
</gene>